<feature type="short sequence motif" description="DGA/G" evidence="4">
    <location>
        <begin position="184"/>
        <end position="186"/>
    </location>
</feature>
<dbReference type="Gene3D" id="3.40.1090.10">
    <property type="entry name" value="Cytosolic phospholipase A2 catalytic domain"/>
    <property type="match status" value="2"/>
</dbReference>
<sequence>MKLGLVFSGGGIRGLSHIGALTCLIKYGLKPQMISGCSAGSIIAGLYAAGIAPKDMEMLALKNIAHIIDLDYKGIFKAIENLIANKNAEGTLSGFIKGDRIEKTIDDILNGKKMYEADIFLAIPAVDINRGRTVMFVSRKVPQENEKALYIDGIKISEAIRASISIPVIFCPKKFGDYSLELVDGGLKDNLPFEIIMRMGADKILCYDLGYNGQLKKGIDNIFEIASQSLSIFSYTITSLKKEKYGIDDLNSFRKRNLRHAGNKKEILILNPGIYDASILETKRAPEMVERGYEFTKKYANDILEFIYG</sequence>
<evidence type="ECO:0000313" key="7">
    <source>
        <dbReference type="Proteomes" id="UP001651880"/>
    </source>
</evidence>
<feature type="active site" description="Proton acceptor" evidence="4">
    <location>
        <position position="184"/>
    </location>
</feature>
<dbReference type="PROSITE" id="PS51635">
    <property type="entry name" value="PNPLA"/>
    <property type="match status" value="1"/>
</dbReference>
<evidence type="ECO:0000259" key="5">
    <source>
        <dbReference type="PROSITE" id="PS51635"/>
    </source>
</evidence>
<name>A0ABT1NAB0_9FIRM</name>
<evidence type="ECO:0000313" key="6">
    <source>
        <dbReference type="EMBL" id="MCQ1528195.1"/>
    </source>
</evidence>
<dbReference type="InterPro" id="IPR002641">
    <property type="entry name" value="PNPLA_dom"/>
</dbReference>
<dbReference type="Proteomes" id="UP001651880">
    <property type="component" value="Unassembled WGS sequence"/>
</dbReference>
<dbReference type="Pfam" id="PF01734">
    <property type="entry name" value="Patatin"/>
    <property type="match status" value="1"/>
</dbReference>
<proteinExistence type="predicted"/>
<dbReference type="RefSeq" id="WP_255225690.1">
    <property type="nucleotide sequence ID" value="NZ_JAJEKE010000001.1"/>
</dbReference>
<keyword evidence="2 4" id="KW-0442">Lipid degradation</keyword>
<reference evidence="6 7" key="1">
    <citation type="submission" date="2021-10" db="EMBL/GenBank/DDBJ databases">
        <title>Lutispora strain m25 sp. nov., a thermophilic, non-spore-forming bacterium isolated from a lab-scale methanogenic bioreactor digesting anaerobic sludge.</title>
        <authorList>
            <person name="El Houari A."/>
            <person name="Mcdonald J."/>
        </authorList>
    </citation>
    <scope>NUCLEOTIDE SEQUENCE [LARGE SCALE GENOMIC DNA]</scope>
    <source>
        <strain evidence="7">m25</strain>
    </source>
</reference>
<dbReference type="InterPro" id="IPR016035">
    <property type="entry name" value="Acyl_Trfase/lysoPLipase"/>
</dbReference>
<gene>
    <name evidence="6" type="ORF">LJD61_01335</name>
</gene>
<organism evidence="6 7">
    <name type="scientific">Lutispora saccharofermentans</name>
    <dbReference type="NCBI Taxonomy" id="3024236"/>
    <lineage>
        <taxon>Bacteria</taxon>
        <taxon>Bacillati</taxon>
        <taxon>Bacillota</taxon>
        <taxon>Clostridia</taxon>
        <taxon>Lutisporales</taxon>
        <taxon>Lutisporaceae</taxon>
        <taxon>Lutispora</taxon>
    </lineage>
</organism>
<evidence type="ECO:0000256" key="1">
    <source>
        <dbReference type="ARBA" id="ARBA00022801"/>
    </source>
</evidence>
<dbReference type="EMBL" id="JAJEKE010000001">
    <property type="protein sequence ID" value="MCQ1528195.1"/>
    <property type="molecule type" value="Genomic_DNA"/>
</dbReference>
<feature type="active site" description="Nucleophile" evidence="4">
    <location>
        <position position="38"/>
    </location>
</feature>
<dbReference type="PANTHER" id="PTHR14226:SF29">
    <property type="entry name" value="NEUROPATHY TARGET ESTERASE SWS"/>
    <property type="match status" value="1"/>
</dbReference>
<comment type="caution">
    <text evidence="6">The sequence shown here is derived from an EMBL/GenBank/DDBJ whole genome shotgun (WGS) entry which is preliminary data.</text>
</comment>
<evidence type="ECO:0000256" key="4">
    <source>
        <dbReference type="PROSITE-ProRule" id="PRU01161"/>
    </source>
</evidence>
<dbReference type="PANTHER" id="PTHR14226">
    <property type="entry name" value="NEUROPATHY TARGET ESTERASE/SWISS CHEESE D.MELANOGASTER"/>
    <property type="match status" value="1"/>
</dbReference>
<dbReference type="SUPFAM" id="SSF52151">
    <property type="entry name" value="FabD/lysophospholipase-like"/>
    <property type="match status" value="1"/>
</dbReference>
<keyword evidence="1 4" id="KW-0378">Hydrolase</keyword>
<feature type="domain" description="PNPLA" evidence="5">
    <location>
        <begin position="5"/>
        <end position="197"/>
    </location>
</feature>
<dbReference type="InterPro" id="IPR050301">
    <property type="entry name" value="NTE"/>
</dbReference>
<accession>A0ABT1NAB0</accession>
<evidence type="ECO:0000256" key="3">
    <source>
        <dbReference type="ARBA" id="ARBA00023098"/>
    </source>
</evidence>
<keyword evidence="7" id="KW-1185">Reference proteome</keyword>
<keyword evidence="3 4" id="KW-0443">Lipid metabolism</keyword>
<evidence type="ECO:0000256" key="2">
    <source>
        <dbReference type="ARBA" id="ARBA00022963"/>
    </source>
</evidence>
<feature type="short sequence motif" description="GXGXXG" evidence="4">
    <location>
        <begin position="9"/>
        <end position="14"/>
    </location>
</feature>
<protein>
    <submittedName>
        <fullName evidence="6">Patatin-like phospholipase family protein</fullName>
    </submittedName>
</protein>
<feature type="short sequence motif" description="GXSXG" evidence="4">
    <location>
        <begin position="36"/>
        <end position="40"/>
    </location>
</feature>